<sequence length="184" mass="19904">MPQSRSKSSTRTENAAEKGNMRPNDEQPAVQPLLGRRRFLFGAAGLATVSTGGYLWWRRQAPDHDHPRLGVAEAFAKAQAGEIYLIDIRTPREWRASGVPVGSHQIDMRRDDFLTALKEVTGGSQTAAIALICARGVRSARVTLALAEAGYTNVIDVPEGMLGSAAGPGWLRSNLPVARWEGQA</sequence>
<accession>A0A0H5D2T4</accession>
<dbReference type="InterPro" id="IPR001763">
    <property type="entry name" value="Rhodanese-like_dom"/>
</dbReference>
<dbReference type="Pfam" id="PF00581">
    <property type="entry name" value="Rhodanese"/>
    <property type="match status" value="1"/>
</dbReference>
<feature type="compositionally biased region" description="Basic and acidic residues" evidence="1">
    <location>
        <begin position="14"/>
        <end position="25"/>
    </location>
</feature>
<keyword evidence="4" id="KW-1185">Reference proteome</keyword>
<feature type="region of interest" description="Disordered" evidence="1">
    <location>
        <begin position="1"/>
        <end position="28"/>
    </location>
</feature>
<dbReference type="PROSITE" id="PS50206">
    <property type="entry name" value="RHODANESE_3"/>
    <property type="match status" value="1"/>
</dbReference>
<dbReference type="STRING" id="481446.NIT7645_00991"/>
<gene>
    <name evidence="3" type="ORF">NIT7321_01892</name>
</gene>
<evidence type="ECO:0000256" key="1">
    <source>
        <dbReference type="SAM" id="MobiDB-lite"/>
    </source>
</evidence>
<feature type="compositionally biased region" description="Polar residues" evidence="1">
    <location>
        <begin position="1"/>
        <end position="13"/>
    </location>
</feature>
<name>A0A0H5D2T4_9RHOB</name>
<dbReference type="Proteomes" id="UP000043764">
    <property type="component" value="Unassembled WGS sequence"/>
</dbReference>
<organism evidence="3 4">
    <name type="scientific">Phaeobacter italicus</name>
    <dbReference type="NCBI Taxonomy" id="481446"/>
    <lineage>
        <taxon>Bacteria</taxon>
        <taxon>Pseudomonadati</taxon>
        <taxon>Pseudomonadota</taxon>
        <taxon>Alphaproteobacteria</taxon>
        <taxon>Rhodobacterales</taxon>
        <taxon>Roseobacteraceae</taxon>
        <taxon>Phaeobacter</taxon>
    </lineage>
</organism>
<dbReference type="InterPro" id="IPR036873">
    <property type="entry name" value="Rhodanese-like_dom_sf"/>
</dbReference>
<dbReference type="EMBL" id="CVRL01000025">
    <property type="protein sequence ID" value="CRL11043.1"/>
    <property type="molecule type" value="Genomic_DNA"/>
</dbReference>
<feature type="domain" description="Rhodanese" evidence="2">
    <location>
        <begin position="79"/>
        <end position="179"/>
    </location>
</feature>
<proteinExistence type="predicted"/>
<reference evidence="4" key="1">
    <citation type="submission" date="2015-05" db="EMBL/GenBank/DDBJ databases">
        <authorList>
            <person name="Rodrigo-Torres Lidia"/>
            <person name="Arahal R.David."/>
        </authorList>
    </citation>
    <scope>NUCLEOTIDE SEQUENCE [LARGE SCALE GENOMIC DNA]</scope>
    <source>
        <strain evidence="4">CECT 7321</strain>
    </source>
</reference>
<dbReference type="Gene3D" id="3.40.250.10">
    <property type="entry name" value="Rhodanese-like domain"/>
    <property type="match status" value="1"/>
</dbReference>
<evidence type="ECO:0000259" key="2">
    <source>
        <dbReference type="PROSITE" id="PS50206"/>
    </source>
</evidence>
<evidence type="ECO:0000313" key="3">
    <source>
        <dbReference type="EMBL" id="CRL11043.1"/>
    </source>
</evidence>
<protein>
    <submittedName>
        <fullName evidence="3">Molybdopterin biosynthesis protein MoeB</fullName>
    </submittedName>
</protein>
<dbReference type="SUPFAM" id="SSF52821">
    <property type="entry name" value="Rhodanese/Cell cycle control phosphatase"/>
    <property type="match status" value="1"/>
</dbReference>
<dbReference type="AlphaFoldDB" id="A0A0H5D2T4"/>
<dbReference type="CDD" id="cd00158">
    <property type="entry name" value="RHOD"/>
    <property type="match status" value="1"/>
</dbReference>
<evidence type="ECO:0000313" key="4">
    <source>
        <dbReference type="Proteomes" id="UP000043764"/>
    </source>
</evidence>
<dbReference type="SMART" id="SM00450">
    <property type="entry name" value="RHOD"/>
    <property type="match status" value="1"/>
</dbReference>